<dbReference type="SUPFAM" id="SSF51197">
    <property type="entry name" value="Clavaminate synthase-like"/>
    <property type="match status" value="1"/>
</dbReference>
<dbReference type="PANTHER" id="PTHR34986">
    <property type="entry name" value="EVOLVED BETA-GALACTOSIDASE SUBUNIT BETA"/>
    <property type="match status" value="1"/>
</dbReference>
<reference evidence="1" key="1">
    <citation type="submission" date="2020-10" db="EMBL/GenBank/DDBJ databases">
        <authorList>
            <person name="Gilroy R."/>
        </authorList>
    </citation>
    <scope>NUCLEOTIDE SEQUENCE</scope>
    <source>
        <strain evidence="1">ChiW17-6978</strain>
    </source>
</reference>
<dbReference type="InterPro" id="IPR037012">
    <property type="entry name" value="NanQ/TabA/YiaL_sf"/>
</dbReference>
<dbReference type="PANTHER" id="PTHR34986:SF1">
    <property type="entry name" value="PROTEIN YIAL"/>
    <property type="match status" value="1"/>
</dbReference>
<organism evidence="1 2">
    <name type="scientific">Candidatus Pelethenecus faecipullorum</name>
    <dbReference type="NCBI Taxonomy" id="2840900"/>
    <lineage>
        <taxon>Bacteria</taxon>
        <taxon>Bacillati</taxon>
        <taxon>Mycoplasmatota</taxon>
        <taxon>Mollicutes</taxon>
        <taxon>Candidatus Pelethenecus</taxon>
    </lineage>
</organism>
<reference evidence="1" key="2">
    <citation type="journal article" date="2021" name="PeerJ">
        <title>Extensive microbial diversity within the chicken gut microbiome revealed by metagenomics and culture.</title>
        <authorList>
            <person name="Gilroy R."/>
            <person name="Ravi A."/>
            <person name="Getino M."/>
            <person name="Pursley I."/>
            <person name="Horton D.L."/>
            <person name="Alikhan N.F."/>
            <person name="Baker D."/>
            <person name="Gharbi K."/>
            <person name="Hall N."/>
            <person name="Watson M."/>
            <person name="Adriaenssens E.M."/>
            <person name="Foster-Nyarko E."/>
            <person name="Jarju S."/>
            <person name="Secka A."/>
            <person name="Antonio M."/>
            <person name="Oren A."/>
            <person name="Chaudhuri R.R."/>
            <person name="La Ragione R."/>
            <person name="Hildebrand F."/>
            <person name="Pallen M.J."/>
        </authorList>
    </citation>
    <scope>NUCLEOTIDE SEQUENCE</scope>
    <source>
        <strain evidence="1">ChiW17-6978</strain>
    </source>
</reference>
<name>A0A9D1GRA2_9MOLU</name>
<comment type="caution">
    <text evidence="1">The sequence shown here is derived from an EMBL/GenBank/DDBJ whole genome shotgun (WGS) entry which is preliminary data.</text>
</comment>
<dbReference type="InterPro" id="IPR004375">
    <property type="entry name" value="NanQ/TabA/YiaL"/>
</dbReference>
<evidence type="ECO:0000313" key="2">
    <source>
        <dbReference type="Proteomes" id="UP000886758"/>
    </source>
</evidence>
<dbReference type="AlphaFoldDB" id="A0A9D1GRA2"/>
<dbReference type="Pfam" id="PF04074">
    <property type="entry name" value="DUF386"/>
    <property type="match status" value="1"/>
</dbReference>
<dbReference type="GO" id="GO:0005829">
    <property type="term" value="C:cytosol"/>
    <property type="evidence" value="ECO:0007669"/>
    <property type="project" value="TreeGrafter"/>
</dbReference>
<accession>A0A9D1GRA2</accession>
<dbReference type="NCBIfam" id="TIGR00022">
    <property type="entry name" value="YhcH/YjgK/YiaL family protein"/>
    <property type="match status" value="1"/>
</dbReference>
<dbReference type="Proteomes" id="UP000886758">
    <property type="component" value="Unassembled WGS sequence"/>
</dbReference>
<sequence>MIVGKLKDIKRYKGLSKNIDTAIDYVLTHDLLALPKGKTSIDGNAVYVNRDTYVARPLEECFFENHEHYLDLQIVLKGKESFGYTDLSNPSLVVTTPYNQEKDVTKYAATNDTVYFVLEEGFALVYPEDVHLAKAKVDDHLVEKAVIKIRIDEGEN</sequence>
<proteinExistence type="predicted"/>
<dbReference type="Gene3D" id="2.60.120.370">
    <property type="entry name" value="YhcH/YjgK/YiaL"/>
    <property type="match status" value="1"/>
</dbReference>
<gene>
    <name evidence="1" type="ORF">IAD46_01950</name>
</gene>
<evidence type="ECO:0000313" key="1">
    <source>
        <dbReference type="EMBL" id="HIT49769.1"/>
    </source>
</evidence>
<dbReference type="EMBL" id="DVLF01000063">
    <property type="protein sequence ID" value="HIT49769.1"/>
    <property type="molecule type" value="Genomic_DNA"/>
</dbReference>
<protein>
    <submittedName>
        <fullName evidence="1">YhcH/YjgK/YiaL family protein</fullName>
    </submittedName>
</protein>